<evidence type="ECO:0000256" key="1">
    <source>
        <dbReference type="SAM" id="MobiDB-lite"/>
    </source>
</evidence>
<dbReference type="Proteomes" id="UP001234216">
    <property type="component" value="Unassembled WGS sequence"/>
</dbReference>
<feature type="compositionally biased region" description="Basic and acidic residues" evidence="1">
    <location>
        <begin position="194"/>
        <end position="239"/>
    </location>
</feature>
<protein>
    <recommendedName>
        <fullName evidence="4">TolA protein</fullName>
    </recommendedName>
</protein>
<name>A0AAW8F2U1_9ACTN</name>
<comment type="caution">
    <text evidence="2">The sequence shown here is derived from an EMBL/GenBank/DDBJ whole genome shotgun (WGS) entry which is preliminary data.</text>
</comment>
<evidence type="ECO:0000313" key="3">
    <source>
        <dbReference type="Proteomes" id="UP001234216"/>
    </source>
</evidence>
<evidence type="ECO:0000313" key="2">
    <source>
        <dbReference type="EMBL" id="MDQ0904137.1"/>
    </source>
</evidence>
<organism evidence="2 3">
    <name type="scientific">Streptomyces canus</name>
    <dbReference type="NCBI Taxonomy" id="58343"/>
    <lineage>
        <taxon>Bacteria</taxon>
        <taxon>Bacillati</taxon>
        <taxon>Actinomycetota</taxon>
        <taxon>Actinomycetes</taxon>
        <taxon>Kitasatosporales</taxon>
        <taxon>Streptomycetaceae</taxon>
        <taxon>Streptomyces</taxon>
        <taxon>Streptomyces aurantiacus group</taxon>
    </lineage>
</organism>
<reference evidence="2" key="1">
    <citation type="submission" date="2023-07" db="EMBL/GenBank/DDBJ databases">
        <title>Comparative genomics of wheat-associated soil bacteria to identify genetic determinants of phenazine resistance.</title>
        <authorList>
            <person name="Mouncey N."/>
        </authorList>
    </citation>
    <scope>NUCLEOTIDE SEQUENCE</scope>
    <source>
        <strain evidence="2">V4I22</strain>
    </source>
</reference>
<feature type="compositionally biased region" description="Basic and acidic residues" evidence="1">
    <location>
        <begin position="247"/>
        <end position="264"/>
    </location>
</feature>
<dbReference type="EMBL" id="JAUSZV010000001">
    <property type="protein sequence ID" value="MDQ0904137.1"/>
    <property type="molecule type" value="Genomic_DNA"/>
</dbReference>
<gene>
    <name evidence="2" type="ORF">QFZ22_000122</name>
</gene>
<feature type="compositionally biased region" description="Basic and acidic residues" evidence="1">
    <location>
        <begin position="158"/>
        <end position="178"/>
    </location>
</feature>
<proteinExistence type="predicted"/>
<evidence type="ECO:0008006" key="4">
    <source>
        <dbReference type="Google" id="ProtNLM"/>
    </source>
</evidence>
<feature type="region of interest" description="Disordered" evidence="1">
    <location>
        <begin position="30"/>
        <end position="73"/>
    </location>
</feature>
<dbReference type="RefSeq" id="WP_306971655.1">
    <property type="nucleotide sequence ID" value="NZ_JAUSZV010000001.1"/>
</dbReference>
<feature type="region of interest" description="Disordered" evidence="1">
    <location>
        <begin position="118"/>
        <end position="302"/>
    </location>
</feature>
<dbReference type="AlphaFoldDB" id="A0AAW8F2U1"/>
<sequence length="430" mass="46052">MFELLLLVAIAYAGARGVEKVAGVDNRRYDTPDSRKTVEKVAAGGPKDGAATTVVKKEPGPTEPGGTFSAAAPRSAKLGGKAAVPLAVITETGSTMWKAVGEGYRERWPEIREEHRRKMEVKAEERRRKKEELEAKRKAEEAKAKAGPPPPYPPKPTEPPKTDDADAKDGTEETKASEPDPEAAPASADTDSDDASRPKTEGELERGRAEREKARAEKAEADRDAAKREAEEARDRAATDKVLAAQKEAREAKEREEAAEERARAAAAKTSEAKPADPESPAGRRHLAVVPDPAQNGDFMSSPASVIPEIRTLDGLMNALTLTKAMCEMRSEEAIAIAADDKALSDRLDQIEAELAELEVDSKTRAEIDELRDSIRNQSQAAATYGAAAKDAGDFAMATAAAAYKSHGGIAEAVQSSPVERAAQAGYYDR</sequence>
<feature type="compositionally biased region" description="Pro residues" evidence="1">
    <location>
        <begin position="147"/>
        <end position="157"/>
    </location>
</feature>
<accession>A0AAW8F2U1</accession>
<feature type="compositionally biased region" description="Basic and acidic residues" evidence="1">
    <location>
        <begin position="30"/>
        <end position="39"/>
    </location>
</feature>
<feature type="compositionally biased region" description="Basic and acidic residues" evidence="1">
    <location>
        <begin position="118"/>
        <end position="144"/>
    </location>
</feature>